<comment type="caution">
    <text evidence="4">The sequence shown here is derived from an EMBL/GenBank/DDBJ whole genome shotgun (WGS) entry which is preliminary data.</text>
</comment>
<protein>
    <submittedName>
        <fullName evidence="4">Chlorophyllase-like protein</fullName>
    </submittedName>
</protein>
<dbReference type="GO" id="GO:0016042">
    <property type="term" value="P:lipid catabolic process"/>
    <property type="evidence" value="ECO:0007669"/>
    <property type="project" value="UniProtKB-KW"/>
</dbReference>
<keyword evidence="2" id="KW-0442">Lipid degradation</keyword>
<dbReference type="Proteomes" id="UP000271683">
    <property type="component" value="Unassembled WGS sequence"/>
</dbReference>
<reference evidence="4 5" key="1">
    <citation type="submission" date="2018-11" db="EMBL/GenBank/DDBJ databases">
        <title>Sequencing the genomes of 1000 actinobacteria strains.</title>
        <authorList>
            <person name="Klenk H.-P."/>
        </authorList>
    </citation>
    <scope>NUCLEOTIDE SEQUENCE [LARGE SCALE GENOMIC DNA]</scope>
    <source>
        <strain evidence="4 5">DSM 43634</strain>
    </source>
</reference>
<dbReference type="AlphaFoldDB" id="A0A3N1GBX2"/>
<dbReference type="InterPro" id="IPR017395">
    <property type="entry name" value="Chlorophyllase-like"/>
</dbReference>
<evidence type="ECO:0000313" key="5">
    <source>
        <dbReference type="Proteomes" id="UP000271683"/>
    </source>
</evidence>
<dbReference type="PANTHER" id="PTHR10272">
    <property type="entry name" value="PLATELET-ACTIVATING FACTOR ACETYLHYDROLASE"/>
    <property type="match status" value="1"/>
</dbReference>
<proteinExistence type="predicted"/>
<dbReference type="Pfam" id="PF07224">
    <property type="entry name" value="Chlorophyllase"/>
    <property type="match status" value="1"/>
</dbReference>
<evidence type="ECO:0000256" key="3">
    <source>
        <dbReference type="ARBA" id="ARBA00023098"/>
    </source>
</evidence>
<organism evidence="4 5">
    <name type="scientific">Couchioplanes caeruleus</name>
    <dbReference type="NCBI Taxonomy" id="56438"/>
    <lineage>
        <taxon>Bacteria</taxon>
        <taxon>Bacillati</taxon>
        <taxon>Actinomycetota</taxon>
        <taxon>Actinomycetes</taxon>
        <taxon>Micromonosporales</taxon>
        <taxon>Micromonosporaceae</taxon>
        <taxon>Couchioplanes</taxon>
    </lineage>
</organism>
<dbReference type="PANTHER" id="PTHR10272:SF0">
    <property type="entry name" value="PLATELET-ACTIVATING FACTOR ACETYLHYDROLASE"/>
    <property type="match status" value="1"/>
</dbReference>
<dbReference type="GO" id="GO:0003847">
    <property type="term" value="F:1-alkyl-2-acetylglycerophosphocholine esterase activity"/>
    <property type="evidence" value="ECO:0007669"/>
    <property type="project" value="TreeGrafter"/>
</dbReference>
<sequence length="269" mass="27983">MPAPGSAPAQAFPLGRWILSISRGDRALPTQVLYPAAGTAPATPAPADGAPPAPGRFPLVLFSHGLTSHPEGYAALLARWAQAGFVVAAPKYPHTSYGAEKLDPTDIVNQPADASFLLDTLLTPGHAVTALVDPSRIAAAGHSAGGITTVGLLSARRDERLKAAVVFAATDFQGMPFTGPSAAMLFVHGRRDTTVTHRAGHTVFEAVPWSRAMLSITEGGHVTQGADFEASTSASTEFLRWALYGDAAAKARIPEAAAKGRVATFENQL</sequence>
<dbReference type="EMBL" id="RJKL01000001">
    <property type="protein sequence ID" value="ROP27721.1"/>
    <property type="molecule type" value="Genomic_DNA"/>
</dbReference>
<evidence type="ECO:0000256" key="1">
    <source>
        <dbReference type="ARBA" id="ARBA00022801"/>
    </source>
</evidence>
<evidence type="ECO:0000256" key="2">
    <source>
        <dbReference type="ARBA" id="ARBA00022963"/>
    </source>
</evidence>
<evidence type="ECO:0000313" key="4">
    <source>
        <dbReference type="EMBL" id="ROP27721.1"/>
    </source>
</evidence>
<keyword evidence="3" id="KW-0443">Lipid metabolism</keyword>
<dbReference type="Gene3D" id="3.40.50.1820">
    <property type="entry name" value="alpha/beta hydrolase"/>
    <property type="match status" value="1"/>
</dbReference>
<gene>
    <name evidence="4" type="ORF">EDD30_0414</name>
</gene>
<dbReference type="InterPro" id="IPR029058">
    <property type="entry name" value="AB_hydrolase_fold"/>
</dbReference>
<accession>A0A3N1GBX2</accession>
<dbReference type="SUPFAM" id="SSF53474">
    <property type="entry name" value="alpha/beta-Hydrolases"/>
    <property type="match status" value="1"/>
</dbReference>
<keyword evidence="1" id="KW-0378">Hydrolase</keyword>
<name>A0A3N1GBX2_9ACTN</name>